<dbReference type="NCBIfam" id="NF003439">
    <property type="entry name" value="PRK04968.1"/>
    <property type="match status" value="1"/>
</dbReference>
<dbReference type="Pfam" id="PF07348">
    <property type="entry name" value="Syd"/>
    <property type="match status" value="1"/>
</dbReference>
<organism evidence="5 6">
    <name type="scientific">Obesumbacterium proteus ATCC 12841</name>
    <dbReference type="NCBI Taxonomy" id="1354268"/>
    <lineage>
        <taxon>Bacteria</taxon>
        <taxon>Pseudomonadati</taxon>
        <taxon>Pseudomonadota</taxon>
        <taxon>Gammaproteobacteria</taxon>
        <taxon>Enterobacterales</taxon>
        <taxon>Hafniaceae</taxon>
        <taxon>Obesumbacterium</taxon>
    </lineage>
</organism>
<dbReference type="Gene3D" id="3.40.1580.20">
    <property type="entry name" value="Syd protein"/>
    <property type="match status" value="1"/>
</dbReference>
<accession>A0AA91EK72</accession>
<evidence type="ECO:0000313" key="5">
    <source>
        <dbReference type="EMBL" id="OAT60590.1"/>
    </source>
</evidence>
<sequence length="206" mass="23232">MAYIRIRTVQSVNTLQFTLVRENMVHDVSAALAEFTQRFIDNWQRESGDFPYSEALYGVASPCVVHTDNEKVYWKPQPATVSDGLSGISRALDIQLHEDVEPFFTSQYAGDMSAVLGDLALDLVQVWSEDDLQRLQENQIGHLVTQRRLKLSPTLFLATTDSELQLISLCNLTGNVLLEQFGSKQREVLAESLSEFLSRLQPVVIK</sequence>
<gene>
    <name evidence="4" type="primary">syd</name>
    <name evidence="5" type="ORF">M993_00632</name>
</gene>
<dbReference type="GO" id="GO:0009898">
    <property type="term" value="C:cytoplasmic side of plasma membrane"/>
    <property type="evidence" value="ECO:0007669"/>
    <property type="project" value="InterPro"/>
</dbReference>
<comment type="similarity">
    <text evidence="4">Belongs to the Syd family.</text>
</comment>
<evidence type="ECO:0000256" key="3">
    <source>
        <dbReference type="ARBA" id="ARBA00023136"/>
    </source>
</evidence>
<dbReference type="Proteomes" id="UP000078431">
    <property type="component" value="Unassembled WGS sequence"/>
</dbReference>
<keyword evidence="2 4" id="KW-0997">Cell inner membrane</keyword>
<evidence type="ECO:0000256" key="2">
    <source>
        <dbReference type="ARBA" id="ARBA00022519"/>
    </source>
</evidence>
<evidence type="ECO:0000313" key="6">
    <source>
        <dbReference type="Proteomes" id="UP000078431"/>
    </source>
</evidence>
<dbReference type="InterPro" id="IPR009948">
    <property type="entry name" value="Syd"/>
</dbReference>
<dbReference type="EMBL" id="LXEX01000012">
    <property type="protein sequence ID" value="OAT60590.1"/>
    <property type="molecule type" value="Genomic_DNA"/>
</dbReference>
<reference evidence="5 6" key="1">
    <citation type="submission" date="2016-04" db="EMBL/GenBank/DDBJ databases">
        <title>ATOL: Assembling a taxonomically balanced genome-scale reconstruction of the evolutionary history of the Enterobacteriaceae.</title>
        <authorList>
            <person name="Plunkett G.III."/>
            <person name="Neeno-Eckwall E.C."/>
            <person name="Glasner J.D."/>
            <person name="Perna N.T."/>
        </authorList>
    </citation>
    <scope>NUCLEOTIDE SEQUENCE [LARGE SCALE GENOMIC DNA]</scope>
    <source>
        <strain evidence="5 6">ATCC 12841</strain>
    </source>
</reference>
<keyword evidence="1 4" id="KW-1003">Cell membrane</keyword>
<comment type="subcellular location">
    <subcellularLocation>
        <location evidence="4">Cell inner membrane</location>
        <topology evidence="4">Peripheral membrane protein</topology>
        <orientation evidence="4">Cytoplasmic side</orientation>
    </subcellularLocation>
    <text evidence="4">Loosely associated with the cytoplasmic side of the inner membrane, probably via SecY.</text>
</comment>
<dbReference type="CDD" id="cd16323">
    <property type="entry name" value="Syd"/>
    <property type="match status" value="1"/>
</dbReference>
<dbReference type="AlphaFoldDB" id="A0AA91EK72"/>
<comment type="function">
    <text evidence="4">Interacts with the SecY protein in vivo. May bind preferentially to an uncomplexed state of SecY, thus functioning either as a chelating agent for excess SecY in the cell or as a regulatory factor that negatively controls the translocase function.</text>
</comment>
<evidence type="ECO:0000256" key="1">
    <source>
        <dbReference type="ARBA" id="ARBA00022475"/>
    </source>
</evidence>
<proteinExistence type="inferred from homology"/>
<name>A0AA91EK72_9GAMM</name>
<dbReference type="HAMAP" id="MF_01104">
    <property type="entry name" value="Syd"/>
    <property type="match status" value="1"/>
</dbReference>
<keyword evidence="3 4" id="KW-0472">Membrane</keyword>
<dbReference type="InterPro" id="IPR038228">
    <property type="entry name" value="Syd_sf"/>
</dbReference>
<keyword evidence="6" id="KW-1185">Reference proteome</keyword>
<comment type="caution">
    <text evidence="5">The sequence shown here is derived from an EMBL/GenBank/DDBJ whole genome shotgun (WGS) entry which is preliminary data.</text>
</comment>
<protein>
    <recommendedName>
        <fullName evidence="4">Protein Syd</fullName>
    </recommendedName>
</protein>
<evidence type="ECO:0000256" key="4">
    <source>
        <dbReference type="HAMAP-Rule" id="MF_01104"/>
    </source>
</evidence>